<feature type="non-terminal residue" evidence="1">
    <location>
        <position position="74"/>
    </location>
</feature>
<reference evidence="1" key="1">
    <citation type="submission" date="2020-04" db="EMBL/GenBank/DDBJ databases">
        <authorList>
            <person name="Alioto T."/>
            <person name="Alioto T."/>
            <person name="Gomez Garrido J."/>
        </authorList>
    </citation>
    <scope>NUCLEOTIDE SEQUENCE</scope>
    <source>
        <strain evidence="1">A484AB</strain>
    </source>
</reference>
<keyword evidence="2" id="KW-1185">Reference proteome</keyword>
<comment type="caution">
    <text evidence="1">The sequence shown here is derived from an EMBL/GenBank/DDBJ whole genome shotgun (WGS) entry which is preliminary data.</text>
</comment>
<proteinExistence type="predicted"/>
<protein>
    <submittedName>
        <fullName evidence="1">Uncharacterized protein</fullName>
    </submittedName>
</protein>
<gene>
    <name evidence="1" type="ORF">PACLA_8A010260</name>
</gene>
<dbReference type="Pfam" id="PF23085">
    <property type="entry name" value="RRM_PARP14_3"/>
    <property type="match status" value="1"/>
</dbReference>
<organism evidence="1 2">
    <name type="scientific">Paramuricea clavata</name>
    <name type="common">Red gorgonian</name>
    <name type="synonym">Violescent sea-whip</name>
    <dbReference type="NCBI Taxonomy" id="317549"/>
    <lineage>
        <taxon>Eukaryota</taxon>
        <taxon>Metazoa</taxon>
        <taxon>Cnidaria</taxon>
        <taxon>Anthozoa</taxon>
        <taxon>Octocorallia</taxon>
        <taxon>Malacalcyonacea</taxon>
        <taxon>Plexauridae</taxon>
        <taxon>Paramuricea</taxon>
    </lineage>
</organism>
<dbReference type="Gene3D" id="3.30.70.330">
    <property type="match status" value="1"/>
</dbReference>
<dbReference type="OrthoDB" id="5990487at2759"/>
<accession>A0A7D9MFM5</accession>
<name>A0A7D9MFM5_PARCT</name>
<dbReference type="InterPro" id="IPR012677">
    <property type="entry name" value="Nucleotide-bd_a/b_plait_sf"/>
</dbReference>
<dbReference type="EMBL" id="CACRXK020038491">
    <property type="protein sequence ID" value="CAB4045268.1"/>
    <property type="molecule type" value="Genomic_DNA"/>
</dbReference>
<dbReference type="Proteomes" id="UP001152795">
    <property type="component" value="Unassembled WGS sequence"/>
</dbReference>
<dbReference type="AlphaFoldDB" id="A0A7D9MFM5"/>
<evidence type="ECO:0000313" key="2">
    <source>
        <dbReference type="Proteomes" id="UP001152795"/>
    </source>
</evidence>
<sequence>MLRTAKPLEGAVLKISNPPVCNSILATGLTKNTTTEAIEMYFENELRSGGGKIYGDIIHQKAKGKAVVSFCDPQ</sequence>
<evidence type="ECO:0000313" key="1">
    <source>
        <dbReference type="EMBL" id="CAB4045268.1"/>
    </source>
</evidence>